<accession>A0ABR2JI97</accession>
<comment type="caution">
    <text evidence="1">The sequence shown here is derived from an EMBL/GenBank/DDBJ whole genome shotgun (WGS) entry which is preliminary data.</text>
</comment>
<evidence type="ECO:0000313" key="1">
    <source>
        <dbReference type="EMBL" id="KAK8877015.1"/>
    </source>
</evidence>
<protein>
    <submittedName>
        <fullName evidence="1">Ankyrin repeat-containing domain protein</fullName>
    </submittedName>
</protein>
<gene>
    <name evidence="1" type="ORF">PGQ11_001961</name>
</gene>
<dbReference type="Proteomes" id="UP001390339">
    <property type="component" value="Unassembled WGS sequence"/>
</dbReference>
<keyword evidence="2" id="KW-1185">Reference proteome</keyword>
<organism evidence="1 2">
    <name type="scientific">Apiospora arundinis</name>
    <dbReference type="NCBI Taxonomy" id="335852"/>
    <lineage>
        <taxon>Eukaryota</taxon>
        <taxon>Fungi</taxon>
        <taxon>Dikarya</taxon>
        <taxon>Ascomycota</taxon>
        <taxon>Pezizomycotina</taxon>
        <taxon>Sordariomycetes</taxon>
        <taxon>Xylariomycetidae</taxon>
        <taxon>Amphisphaeriales</taxon>
        <taxon>Apiosporaceae</taxon>
        <taxon>Apiospora</taxon>
    </lineage>
</organism>
<proteinExistence type="predicted"/>
<sequence>MTTPESSSLVLTKSRDSLTDAIDEFQATLRDEERHQLRQMGTVPDADSIMVFTAELDSIQRQRTGPSYASRLHTVLSSVGVFCGVVDTFVSAHPEISALIWGGVKLTMVVAANVASYH</sequence>
<name>A0ABR2JI97_9PEZI</name>
<evidence type="ECO:0000313" key="2">
    <source>
        <dbReference type="Proteomes" id="UP001390339"/>
    </source>
</evidence>
<reference evidence="1 2" key="1">
    <citation type="journal article" date="2024" name="IMA Fungus">
        <title>Apiospora arundinis, a panoply of carbohydrate-active enzymes and secondary metabolites.</title>
        <authorList>
            <person name="Sorensen T."/>
            <person name="Petersen C."/>
            <person name="Muurmann A.T."/>
            <person name="Christiansen J.V."/>
            <person name="Brundto M.L."/>
            <person name="Overgaard C.K."/>
            <person name="Boysen A.T."/>
            <person name="Wollenberg R.D."/>
            <person name="Larsen T.O."/>
            <person name="Sorensen J.L."/>
            <person name="Nielsen K.L."/>
            <person name="Sondergaard T.E."/>
        </authorList>
    </citation>
    <scope>NUCLEOTIDE SEQUENCE [LARGE SCALE GENOMIC DNA]</scope>
    <source>
        <strain evidence="1 2">AAU 773</strain>
    </source>
</reference>
<dbReference type="EMBL" id="JAPCWZ010000002">
    <property type="protein sequence ID" value="KAK8877015.1"/>
    <property type="molecule type" value="Genomic_DNA"/>
</dbReference>